<dbReference type="Proteomes" id="UP001266305">
    <property type="component" value="Unassembled WGS sequence"/>
</dbReference>
<proteinExistence type="predicted"/>
<accession>A0ABQ9VAY3</accession>
<feature type="non-terminal residue" evidence="1">
    <location>
        <position position="53"/>
    </location>
</feature>
<keyword evidence="2" id="KW-1185">Reference proteome</keyword>
<feature type="non-terminal residue" evidence="1">
    <location>
        <position position="1"/>
    </location>
</feature>
<name>A0ABQ9VAY3_SAGOE</name>
<gene>
    <name evidence="1" type="ORF">P7K49_015844</name>
</gene>
<evidence type="ECO:0000313" key="2">
    <source>
        <dbReference type="Proteomes" id="UP001266305"/>
    </source>
</evidence>
<comment type="caution">
    <text evidence="1">The sequence shown here is derived from an EMBL/GenBank/DDBJ whole genome shotgun (WGS) entry which is preliminary data.</text>
</comment>
<sequence length="53" mass="5906">VCECTLYQLMATRRGLAATELVLEKRPRLQSPVAKCDLHGHIQTISSKQPQEG</sequence>
<protein>
    <submittedName>
        <fullName evidence="1">Uncharacterized protein</fullName>
    </submittedName>
</protein>
<evidence type="ECO:0000313" key="1">
    <source>
        <dbReference type="EMBL" id="KAK2106330.1"/>
    </source>
</evidence>
<dbReference type="EMBL" id="JASSZA010000007">
    <property type="protein sequence ID" value="KAK2106330.1"/>
    <property type="molecule type" value="Genomic_DNA"/>
</dbReference>
<organism evidence="1 2">
    <name type="scientific">Saguinus oedipus</name>
    <name type="common">Cotton-top tamarin</name>
    <name type="synonym">Oedipomidas oedipus</name>
    <dbReference type="NCBI Taxonomy" id="9490"/>
    <lineage>
        <taxon>Eukaryota</taxon>
        <taxon>Metazoa</taxon>
        <taxon>Chordata</taxon>
        <taxon>Craniata</taxon>
        <taxon>Vertebrata</taxon>
        <taxon>Euteleostomi</taxon>
        <taxon>Mammalia</taxon>
        <taxon>Eutheria</taxon>
        <taxon>Euarchontoglires</taxon>
        <taxon>Primates</taxon>
        <taxon>Haplorrhini</taxon>
        <taxon>Platyrrhini</taxon>
        <taxon>Cebidae</taxon>
        <taxon>Callitrichinae</taxon>
        <taxon>Saguinus</taxon>
    </lineage>
</organism>
<reference evidence="1 2" key="1">
    <citation type="submission" date="2023-05" db="EMBL/GenBank/DDBJ databases">
        <title>B98-5 Cell Line De Novo Hybrid Assembly: An Optical Mapping Approach.</title>
        <authorList>
            <person name="Kananen K."/>
            <person name="Auerbach J.A."/>
            <person name="Kautto E."/>
            <person name="Blachly J.S."/>
        </authorList>
    </citation>
    <scope>NUCLEOTIDE SEQUENCE [LARGE SCALE GENOMIC DNA]</scope>
    <source>
        <strain evidence="1">B95-8</strain>
        <tissue evidence="1">Cell line</tissue>
    </source>
</reference>